<feature type="chain" id="PRO_5012914615" evidence="2">
    <location>
        <begin position="23"/>
        <end position="238"/>
    </location>
</feature>
<name>A0A1Y1MNG8_PHOPY</name>
<protein>
    <submittedName>
        <fullName evidence="3">Uncharacterized protein</fullName>
    </submittedName>
</protein>
<evidence type="ECO:0000313" key="3">
    <source>
        <dbReference type="EMBL" id="JAV87209.1"/>
    </source>
</evidence>
<accession>A0A1Y1MNG8</accession>
<sequence>MGVTSKILFFVIVFGLLNCGLSKPHHKRHARSSHHANDPSKNPYQSLPGYPSQFYPPPFSSPYGYQPMQMPPVYAPYPNPYYMNMQYNPYMPMYQPYPAYFPNPYIQPYPYQHQFPTYPDPFAHIPAEIIDVDSDFTIENHKPKVEVESSQHVELPDSLQQPIKTSQVVTTKPLQTLITRTFNKNSKPVVNIQQSNLQEESATKVEVKSTDETVKESGNKSEEIEKKNEDKSIFNLFG</sequence>
<dbReference type="AlphaFoldDB" id="A0A1Y1MNG8"/>
<evidence type="ECO:0000256" key="2">
    <source>
        <dbReference type="SAM" id="SignalP"/>
    </source>
</evidence>
<dbReference type="EMBL" id="GEZM01026145">
    <property type="protein sequence ID" value="JAV87209.1"/>
    <property type="molecule type" value="Transcribed_RNA"/>
</dbReference>
<organism evidence="3">
    <name type="scientific">Photinus pyralis</name>
    <name type="common">Common eastern firefly</name>
    <name type="synonym">Lampyris pyralis</name>
    <dbReference type="NCBI Taxonomy" id="7054"/>
    <lineage>
        <taxon>Eukaryota</taxon>
        <taxon>Metazoa</taxon>
        <taxon>Ecdysozoa</taxon>
        <taxon>Arthropoda</taxon>
        <taxon>Hexapoda</taxon>
        <taxon>Insecta</taxon>
        <taxon>Pterygota</taxon>
        <taxon>Neoptera</taxon>
        <taxon>Endopterygota</taxon>
        <taxon>Coleoptera</taxon>
        <taxon>Polyphaga</taxon>
        <taxon>Elateriformia</taxon>
        <taxon>Elateroidea</taxon>
        <taxon>Lampyridae</taxon>
        <taxon>Lampyrinae</taxon>
        <taxon>Photinus</taxon>
    </lineage>
</organism>
<feature type="compositionally biased region" description="Basic and acidic residues" evidence="1">
    <location>
        <begin position="201"/>
        <end position="232"/>
    </location>
</feature>
<keyword evidence="2" id="KW-0732">Signal</keyword>
<reference evidence="3" key="1">
    <citation type="journal article" date="2016" name="Sci. Rep.">
        <title>Molecular characterization of firefly nuptial gifts: a multi-omics approach sheds light on postcopulatory sexual selection.</title>
        <authorList>
            <person name="Al-Wathiqui N."/>
            <person name="Fallon T.R."/>
            <person name="South A."/>
            <person name="Weng J.K."/>
            <person name="Lewis S.M."/>
        </authorList>
    </citation>
    <scope>NUCLEOTIDE SEQUENCE</scope>
</reference>
<feature type="region of interest" description="Disordered" evidence="1">
    <location>
        <begin position="198"/>
        <end position="238"/>
    </location>
</feature>
<proteinExistence type="predicted"/>
<evidence type="ECO:0000256" key="1">
    <source>
        <dbReference type="SAM" id="MobiDB-lite"/>
    </source>
</evidence>
<feature type="signal peptide" evidence="2">
    <location>
        <begin position="1"/>
        <end position="22"/>
    </location>
</feature>